<evidence type="ECO:0000313" key="3">
    <source>
        <dbReference type="Proteomes" id="UP000501753"/>
    </source>
</evidence>
<name>A0ABX5TQQ4_STRGD</name>
<sequence length="63" mass="6414">MFAAPPGTRTKDIPSAPTVRGTPQVFGFITPTVFLSVSMSKTKPTRGSGSAATAGLSAADAFR</sequence>
<evidence type="ECO:0000313" key="2">
    <source>
        <dbReference type="EMBL" id="QCN83881.1"/>
    </source>
</evidence>
<proteinExistence type="predicted"/>
<feature type="region of interest" description="Disordered" evidence="1">
    <location>
        <begin position="40"/>
        <end position="63"/>
    </location>
</feature>
<accession>A0ABX5TQQ4</accession>
<organism evidence="2 3">
    <name type="scientific">Streptomyces griseoviridis</name>
    <dbReference type="NCBI Taxonomy" id="45398"/>
    <lineage>
        <taxon>Bacteria</taxon>
        <taxon>Bacillati</taxon>
        <taxon>Actinomycetota</taxon>
        <taxon>Actinomycetes</taxon>
        <taxon>Kitasatosporales</taxon>
        <taxon>Streptomycetaceae</taxon>
        <taxon>Streptomyces</taxon>
    </lineage>
</organism>
<evidence type="ECO:0000256" key="1">
    <source>
        <dbReference type="SAM" id="MobiDB-lite"/>
    </source>
</evidence>
<gene>
    <name evidence="2" type="ORF">DDJ31_01940</name>
</gene>
<feature type="region of interest" description="Disordered" evidence="1">
    <location>
        <begin position="1"/>
        <end position="22"/>
    </location>
</feature>
<feature type="compositionally biased region" description="Low complexity" evidence="1">
    <location>
        <begin position="47"/>
        <end position="63"/>
    </location>
</feature>
<dbReference type="EMBL" id="CP029078">
    <property type="protein sequence ID" value="QCN83881.1"/>
    <property type="molecule type" value="Genomic_DNA"/>
</dbReference>
<protein>
    <submittedName>
        <fullName evidence="2">Uncharacterized protein</fullName>
    </submittedName>
</protein>
<dbReference type="Proteomes" id="UP000501753">
    <property type="component" value="Chromosome"/>
</dbReference>
<reference evidence="2 3" key="1">
    <citation type="submission" date="2018-04" db="EMBL/GenBank/DDBJ databases">
        <title>Complete genome sequences of Streptomyces griseoviridis K61 and characterization of antagonistic properties of biological control agents.</title>
        <authorList>
            <person name="Mariita R.M."/>
            <person name="Sello J.K."/>
        </authorList>
    </citation>
    <scope>NUCLEOTIDE SEQUENCE [LARGE SCALE GENOMIC DNA]</scope>
    <source>
        <strain evidence="2 3">K61</strain>
    </source>
</reference>
<keyword evidence="3" id="KW-1185">Reference proteome</keyword>